<reference evidence="1 2" key="1">
    <citation type="submission" date="2019-03" db="EMBL/GenBank/DDBJ databases">
        <title>Deep-cultivation of Planctomycetes and their phenomic and genomic characterization uncovers novel biology.</title>
        <authorList>
            <person name="Wiegand S."/>
            <person name="Jogler M."/>
            <person name="Boedeker C."/>
            <person name="Pinto D."/>
            <person name="Vollmers J."/>
            <person name="Rivas-Marin E."/>
            <person name="Kohn T."/>
            <person name="Peeters S.H."/>
            <person name="Heuer A."/>
            <person name="Rast P."/>
            <person name="Oberbeckmann S."/>
            <person name="Bunk B."/>
            <person name="Jeske O."/>
            <person name="Meyerdierks A."/>
            <person name="Storesund J.E."/>
            <person name="Kallscheuer N."/>
            <person name="Luecker S."/>
            <person name="Lage O.M."/>
            <person name="Pohl T."/>
            <person name="Merkel B.J."/>
            <person name="Hornburger P."/>
            <person name="Mueller R.-W."/>
            <person name="Bruemmer F."/>
            <person name="Labrenz M."/>
            <person name="Spormann A.M."/>
            <person name="Op den Camp H."/>
            <person name="Overmann J."/>
            <person name="Amann R."/>
            <person name="Jetten M.S.M."/>
            <person name="Mascher T."/>
            <person name="Medema M.H."/>
            <person name="Devos D.P."/>
            <person name="Kaster A.-K."/>
            <person name="Ovreas L."/>
            <person name="Rohde M."/>
            <person name="Galperin M.Y."/>
            <person name="Jogler C."/>
        </authorList>
    </citation>
    <scope>NUCLEOTIDE SEQUENCE [LARGE SCALE GENOMIC DNA]</scope>
    <source>
        <strain evidence="1 2">Enr17</strain>
    </source>
</reference>
<evidence type="ECO:0000313" key="2">
    <source>
        <dbReference type="Proteomes" id="UP000318313"/>
    </source>
</evidence>
<dbReference type="AlphaFoldDB" id="A0A518I4S0"/>
<dbReference type="EMBL" id="CP037452">
    <property type="protein sequence ID" value="QDV48102.1"/>
    <property type="molecule type" value="Genomic_DNA"/>
</dbReference>
<keyword evidence="2" id="KW-1185">Reference proteome</keyword>
<dbReference type="KEGG" id="gfm:Enr17x_01110"/>
<gene>
    <name evidence="1" type="ORF">Enr17x_01110</name>
</gene>
<sequence length="84" mass="10136">MFFKRKPYRVKLRGHSRVIYSEGSKVMNLFYEMTSGDEIVMHRNELQRWSPPDDRFVISEEEQARIQTNISEELMRSKIPVEWA</sequence>
<name>A0A518I4S0_9PLAN</name>
<organism evidence="1 2">
    <name type="scientific">Gimesia fumaroli</name>
    <dbReference type="NCBI Taxonomy" id="2527976"/>
    <lineage>
        <taxon>Bacteria</taxon>
        <taxon>Pseudomonadati</taxon>
        <taxon>Planctomycetota</taxon>
        <taxon>Planctomycetia</taxon>
        <taxon>Planctomycetales</taxon>
        <taxon>Planctomycetaceae</taxon>
        <taxon>Gimesia</taxon>
    </lineage>
</organism>
<evidence type="ECO:0000313" key="1">
    <source>
        <dbReference type="EMBL" id="QDV48102.1"/>
    </source>
</evidence>
<dbReference type="Proteomes" id="UP000318313">
    <property type="component" value="Chromosome"/>
</dbReference>
<proteinExistence type="predicted"/>
<protein>
    <submittedName>
        <fullName evidence="1">Uncharacterized protein</fullName>
    </submittedName>
</protein>
<accession>A0A518I4S0</accession>